<gene>
    <name evidence="1" type="ORF">LSINAPIS_LOCUS9425</name>
</gene>
<proteinExistence type="predicted"/>
<keyword evidence="2" id="KW-1185">Reference proteome</keyword>
<feature type="non-terminal residue" evidence="1">
    <location>
        <position position="97"/>
    </location>
</feature>
<dbReference type="Gene3D" id="3.40.630.30">
    <property type="match status" value="1"/>
</dbReference>
<name>A0A5E4QMI3_9NEOP</name>
<dbReference type="Proteomes" id="UP000324832">
    <property type="component" value="Unassembled WGS sequence"/>
</dbReference>
<reference evidence="1 2" key="1">
    <citation type="submission" date="2017-07" db="EMBL/GenBank/DDBJ databases">
        <authorList>
            <person name="Talla V."/>
            <person name="Backstrom N."/>
        </authorList>
    </citation>
    <scope>NUCLEOTIDE SEQUENCE [LARGE SCALE GENOMIC DNA]</scope>
</reference>
<protein>
    <submittedName>
        <fullName evidence="1">Uncharacterized protein</fullName>
    </submittedName>
</protein>
<evidence type="ECO:0000313" key="1">
    <source>
        <dbReference type="EMBL" id="VVC98333.1"/>
    </source>
</evidence>
<accession>A0A5E4QMI3</accession>
<dbReference type="AlphaFoldDB" id="A0A5E4QMI3"/>
<sequence>MAKSVEEEVERMKALEARIKAPSIWGRVQCGLRFEDLQDRRYEEAVKFLKTHYLTEEITYRSVKIVDDKEGTDEFIHQARIWMKDKMSIAVVKEGTD</sequence>
<organism evidence="1 2">
    <name type="scientific">Leptidea sinapis</name>
    <dbReference type="NCBI Taxonomy" id="189913"/>
    <lineage>
        <taxon>Eukaryota</taxon>
        <taxon>Metazoa</taxon>
        <taxon>Ecdysozoa</taxon>
        <taxon>Arthropoda</taxon>
        <taxon>Hexapoda</taxon>
        <taxon>Insecta</taxon>
        <taxon>Pterygota</taxon>
        <taxon>Neoptera</taxon>
        <taxon>Endopterygota</taxon>
        <taxon>Lepidoptera</taxon>
        <taxon>Glossata</taxon>
        <taxon>Ditrysia</taxon>
        <taxon>Papilionoidea</taxon>
        <taxon>Pieridae</taxon>
        <taxon>Dismorphiinae</taxon>
        <taxon>Leptidea</taxon>
    </lineage>
</organism>
<dbReference type="EMBL" id="FZQP02003479">
    <property type="protein sequence ID" value="VVC98333.1"/>
    <property type="molecule type" value="Genomic_DNA"/>
</dbReference>
<evidence type="ECO:0000313" key="2">
    <source>
        <dbReference type="Proteomes" id="UP000324832"/>
    </source>
</evidence>